<accession>A0A0B7MYK8</accession>
<dbReference type="EMBL" id="LN719426">
    <property type="protein sequence ID" value="CEP08198.1"/>
    <property type="molecule type" value="Genomic_DNA"/>
</dbReference>
<evidence type="ECO:0000256" key="1">
    <source>
        <dbReference type="SAM" id="MobiDB-lite"/>
    </source>
</evidence>
<name>A0A0B7MYK8_9FUNG</name>
<dbReference type="AlphaFoldDB" id="A0A0B7MYK8"/>
<evidence type="ECO:0000313" key="3">
    <source>
        <dbReference type="EMBL" id="CEP08198.1"/>
    </source>
</evidence>
<feature type="compositionally biased region" description="Basic residues" evidence="1">
    <location>
        <begin position="101"/>
        <end position="110"/>
    </location>
</feature>
<feature type="compositionally biased region" description="Polar residues" evidence="1">
    <location>
        <begin position="1"/>
        <end position="35"/>
    </location>
</feature>
<dbReference type="Proteomes" id="UP000054107">
    <property type="component" value="Unassembled WGS sequence"/>
</dbReference>
<proteinExistence type="predicted"/>
<feature type="compositionally biased region" description="Low complexity" evidence="1">
    <location>
        <begin position="173"/>
        <end position="196"/>
    </location>
</feature>
<keyword evidence="2" id="KW-1133">Transmembrane helix</keyword>
<feature type="region of interest" description="Disordered" evidence="1">
    <location>
        <begin position="1"/>
        <end position="57"/>
    </location>
</feature>
<gene>
    <name evidence="3" type="primary">PARPA_01507.1 scaffold 1359</name>
</gene>
<feature type="transmembrane region" description="Helical" evidence="2">
    <location>
        <begin position="327"/>
        <end position="352"/>
    </location>
</feature>
<protein>
    <submittedName>
        <fullName evidence="3">Uncharacterized protein</fullName>
    </submittedName>
</protein>
<feature type="compositionally biased region" description="Basic residues" evidence="1">
    <location>
        <begin position="197"/>
        <end position="210"/>
    </location>
</feature>
<dbReference type="OrthoDB" id="2271334at2759"/>
<feature type="transmembrane region" description="Helical" evidence="2">
    <location>
        <begin position="379"/>
        <end position="405"/>
    </location>
</feature>
<keyword evidence="2" id="KW-0472">Membrane</keyword>
<keyword evidence="2" id="KW-0812">Transmembrane</keyword>
<sequence length="407" mass="45897">MSSKSLPSSFKHNNRSNVHNSSTISRVTIEGSNSSDIDHGPSAQKDMYSSSFSSSNVKISSPLARPAWYNEANTVHTDSSGTASDKSWMTRRWSTVSGSLKARRKNKKSTASRLWTNRQKRRTFPPSTDILIRDRKKFALLPAVPPIINKKHYHRQSLQDILTTFYKYDDPSSSGVSSNVGNDSDSAPTSSSSTSKKLGRILKKKGKQPLKKPILTVNTNSRYTEEELKAAMMSMFQPPATISSKSSTPSSPLRFPTPPKRFSAYYVDSQGKSGRVDYKAKMGLSNYLINVIQHGVFSSSSIPHSLPKEPSINEKTEDQYREYNKELLLNASLFLFGFVFFPFWWIGTWLYFKRRKQLETDELSCKVYHDSDLFSIKTIAYLNSIFSCLSFVLVAVILSLVIWLVKA</sequence>
<feature type="region of interest" description="Disordered" evidence="1">
    <location>
        <begin position="173"/>
        <end position="211"/>
    </location>
</feature>
<reference evidence="3 4" key="1">
    <citation type="submission" date="2014-09" db="EMBL/GenBank/DDBJ databases">
        <authorList>
            <person name="Ellenberger Sabrina"/>
        </authorList>
    </citation>
    <scope>NUCLEOTIDE SEQUENCE [LARGE SCALE GENOMIC DNA]</scope>
    <source>
        <strain evidence="3 4">CBS 412.66</strain>
    </source>
</reference>
<feature type="region of interest" description="Disordered" evidence="1">
    <location>
        <begin position="95"/>
        <end position="122"/>
    </location>
</feature>
<keyword evidence="4" id="KW-1185">Reference proteome</keyword>
<evidence type="ECO:0000313" key="4">
    <source>
        <dbReference type="Proteomes" id="UP000054107"/>
    </source>
</evidence>
<evidence type="ECO:0000256" key="2">
    <source>
        <dbReference type="SAM" id="Phobius"/>
    </source>
</evidence>
<organism evidence="3 4">
    <name type="scientific">Parasitella parasitica</name>
    <dbReference type="NCBI Taxonomy" id="35722"/>
    <lineage>
        <taxon>Eukaryota</taxon>
        <taxon>Fungi</taxon>
        <taxon>Fungi incertae sedis</taxon>
        <taxon>Mucoromycota</taxon>
        <taxon>Mucoromycotina</taxon>
        <taxon>Mucoromycetes</taxon>
        <taxon>Mucorales</taxon>
        <taxon>Mucorineae</taxon>
        <taxon>Mucoraceae</taxon>
        <taxon>Parasitella</taxon>
    </lineage>
</organism>